<keyword evidence="17" id="KW-1185">Reference proteome</keyword>
<dbReference type="PANTHER" id="PTHR43085">
    <property type="entry name" value="HEXOKINASE FAMILY MEMBER"/>
    <property type="match status" value="1"/>
</dbReference>
<evidence type="ECO:0000256" key="14">
    <source>
        <dbReference type="ARBA" id="ARBA00080545"/>
    </source>
</evidence>
<dbReference type="GO" id="GO:0006974">
    <property type="term" value="P:DNA damage response"/>
    <property type="evidence" value="ECO:0007669"/>
    <property type="project" value="TreeGrafter"/>
</dbReference>
<dbReference type="InterPro" id="IPR002173">
    <property type="entry name" value="Carboh/pur_kinase_PfkB_CS"/>
</dbReference>
<organism evidence="16 17">
    <name type="scientific">Bradyrhizobium rifense</name>
    <dbReference type="NCBI Taxonomy" id="515499"/>
    <lineage>
        <taxon>Bacteria</taxon>
        <taxon>Pseudomonadati</taxon>
        <taxon>Pseudomonadota</taxon>
        <taxon>Alphaproteobacteria</taxon>
        <taxon>Hyphomicrobiales</taxon>
        <taxon>Nitrobacteraceae</taxon>
        <taxon>Bradyrhizobium</taxon>
    </lineage>
</organism>
<evidence type="ECO:0000256" key="11">
    <source>
        <dbReference type="ARBA" id="ARBA00066369"/>
    </source>
</evidence>
<dbReference type="Pfam" id="PF00294">
    <property type="entry name" value="PfkB"/>
    <property type="match status" value="1"/>
</dbReference>
<evidence type="ECO:0000256" key="10">
    <source>
        <dbReference type="ARBA" id="ARBA00054997"/>
    </source>
</evidence>
<comment type="pathway">
    <text evidence="7">Carbohydrate acid metabolism; 2-dehydro-3-deoxy-D-gluconate degradation; D-glyceraldehyde 3-phosphate and pyruvate from 2-dehydro-3-deoxy-D-gluconate: step 1/2.</text>
</comment>
<comment type="caution">
    <text evidence="16">The sequence shown here is derived from an EMBL/GenBank/DDBJ whole genome shotgun (WGS) entry which is preliminary data.</text>
</comment>
<evidence type="ECO:0000256" key="7">
    <source>
        <dbReference type="ARBA" id="ARBA00043951"/>
    </source>
</evidence>
<reference evidence="16 17" key="1">
    <citation type="submission" date="2019-08" db="EMBL/GenBank/DDBJ databases">
        <title>Bradyrhizobium hipponensis sp. nov., a rhizobium isolated from a Lupinus angustifolius root nodule in Tunisia.</title>
        <authorList>
            <person name="Off K."/>
            <person name="Rejili M."/>
            <person name="Mars M."/>
            <person name="Brachmann A."/>
            <person name="Marin M."/>
        </authorList>
    </citation>
    <scope>NUCLEOTIDE SEQUENCE [LARGE SCALE GENOMIC DNA]</scope>
    <source>
        <strain evidence="16 17">CTAW71</strain>
    </source>
</reference>
<dbReference type="GO" id="GO:0005524">
    <property type="term" value="F:ATP binding"/>
    <property type="evidence" value="ECO:0007669"/>
    <property type="project" value="UniProtKB-KW"/>
</dbReference>
<evidence type="ECO:0000256" key="3">
    <source>
        <dbReference type="ARBA" id="ARBA00022741"/>
    </source>
</evidence>
<keyword evidence="4 16" id="KW-0418">Kinase</keyword>
<dbReference type="GO" id="GO:0019698">
    <property type="term" value="P:D-galacturonate catabolic process"/>
    <property type="evidence" value="ECO:0007669"/>
    <property type="project" value="TreeGrafter"/>
</dbReference>
<dbReference type="InterPro" id="IPR029056">
    <property type="entry name" value="Ribokinase-like"/>
</dbReference>
<dbReference type="Gene3D" id="3.40.1190.20">
    <property type="match status" value="1"/>
</dbReference>
<proteinExistence type="inferred from homology"/>
<keyword evidence="6" id="KW-0119">Carbohydrate metabolism</keyword>
<evidence type="ECO:0000256" key="12">
    <source>
        <dbReference type="ARBA" id="ARBA00067931"/>
    </source>
</evidence>
<evidence type="ECO:0000256" key="2">
    <source>
        <dbReference type="ARBA" id="ARBA00022679"/>
    </source>
</evidence>
<dbReference type="PANTHER" id="PTHR43085:SF15">
    <property type="entry name" value="2-DEHYDRO-3-DEOXYGLUCONOKINASE"/>
    <property type="match status" value="1"/>
</dbReference>
<dbReference type="GO" id="GO:0008673">
    <property type="term" value="F:2-dehydro-3-deoxygluconokinase activity"/>
    <property type="evidence" value="ECO:0007669"/>
    <property type="project" value="UniProtKB-EC"/>
</dbReference>
<evidence type="ECO:0000256" key="8">
    <source>
        <dbReference type="ARBA" id="ARBA00044254"/>
    </source>
</evidence>
<evidence type="ECO:0000256" key="9">
    <source>
        <dbReference type="ARBA" id="ARBA00050729"/>
    </source>
</evidence>
<sequence>MNSVDMTMASVACIGECMVELRQAQGGHSTGQSAGQGGGLFSRGFGGDTLNTAVYLARLEVKVDYLTALGDDGMSEEMIAAWNAEGVGTRRVVRLPGKLPGLYMIQLDANGERQFFHWRDSAAARQLMSLPETDELLNSLMSYDIIYLSAITLSIYDASGRDRLFAAIKRARLLGTRFVFDTNFRARGWPDRDVAREVFAAAFAAADIVLTSTEDLLALYPGESPEQLMARIPTPELVFRLAEPVSLLRFPGGTSEVRAEPMTKPVVDTTAAGDSFAAAYIAARLGGSDSVEAAHAGHRLASLVICYPGAIIPGYAMPPKKRHRPATTRQATK</sequence>
<evidence type="ECO:0000256" key="13">
    <source>
        <dbReference type="ARBA" id="ARBA00075711"/>
    </source>
</evidence>
<dbReference type="GO" id="GO:0005829">
    <property type="term" value="C:cytosol"/>
    <property type="evidence" value="ECO:0007669"/>
    <property type="project" value="TreeGrafter"/>
</dbReference>
<dbReference type="EC" id="2.7.1.45" evidence="11"/>
<evidence type="ECO:0000256" key="6">
    <source>
        <dbReference type="ARBA" id="ARBA00023277"/>
    </source>
</evidence>
<dbReference type="SUPFAM" id="SSF53613">
    <property type="entry name" value="Ribokinase-like"/>
    <property type="match status" value="1"/>
</dbReference>
<comment type="function">
    <text evidence="10">Catalyzes the phosphorylation of 2-keto-3-deoxygluconate (KDG) to produce 2-keto-3-deoxy-6-phosphogluconate (KDPG).</text>
</comment>
<dbReference type="InterPro" id="IPR050306">
    <property type="entry name" value="PfkB_Carbo_kinase"/>
</dbReference>
<comment type="catalytic activity">
    <reaction evidence="9">
        <text>2-dehydro-3-deoxy-D-gluconate + ATP = 2-dehydro-3-deoxy-6-phospho-D-gluconate + ADP + H(+)</text>
        <dbReference type="Rhea" id="RHEA:14797"/>
        <dbReference type="ChEBI" id="CHEBI:15378"/>
        <dbReference type="ChEBI" id="CHEBI:30616"/>
        <dbReference type="ChEBI" id="CHEBI:57569"/>
        <dbReference type="ChEBI" id="CHEBI:57990"/>
        <dbReference type="ChEBI" id="CHEBI:456216"/>
        <dbReference type="EC" id="2.7.1.45"/>
    </reaction>
</comment>
<feature type="domain" description="Carbohydrate kinase PfkB" evidence="15">
    <location>
        <begin position="8"/>
        <end position="312"/>
    </location>
</feature>
<dbReference type="Proteomes" id="UP000324758">
    <property type="component" value="Unassembled WGS sequence"/>
</dbReference>
<evidence type="ECO:0000256" key="5">
    <source>
        <dbReference type="ARBA" id="ARBA00022840"/>
    </source>
</evidence>
<accession>A0A5D3KXR5</accession>
<dbReference type="InterPro" id="IPR011611">
    <property type="entry name" value="PfkB_dom"/>
</dbReference>
<evidence type="ECO:0000313" key="17">
    <source>
        <dbReference type="Proteomes" id="UP000324758"/>
    </source>
</evidence>
<keyword evidence="5" id="KW-0067">ATP-binding</keyword>
<name>A0A5D3KXR5_9BRAD</name>
<dbReference type="AlphaFoldDB" id="A0A5D3KXR5"/>
<evidence type="ECO:0000256" key="4">
    <source>
        <dbReference type="ARBA" id="ARBA00022777"/>
    </source>
</evidence>
<dbReference type="OrthoDB" id="9776822at2"/>
<evidence type="ECO:0000259" key="15">
    <source>
        <dbReference type="Pfam" id="PF00294"/>
    </source>
</evidence>
<gene>
    <name evidence="16" type="ORF">FXB40_07050</name>
</gene>
<keyword evidence="2" id="KW-0808">Transferase</keyword>
<dbReference type="PROSITE" id="PS00584">
    <property type="entry name" value="PFKB_KINASES_2"/>
    <property type="match status" value="1"/>
</dbReference>
<dbReference type="FunFam" id="3.40.1190.20:FF:000011">
    <property type="entry name" value="2-dehydro-3-deoxygluconokinase, putative"/>
    <property type="match status" value="1"/>
</dbReference>
<dbReference type="EMBL" id="VSSS01000013">
    <property type="protein sequence ID" value="TYL98219.1"/>
    <property type="molecule type" value="Genomic_DNA"/>
</dbReference>
<dbReference type="GO" id="GO:0042840">
    <property type="term" value="P:D-glucuronate catabolic process"/>
    <property type="evidence" value="ECO:0007669"/>
    <property type="project" value="TreeGrafter"/>
</dbReference>
<protein>
    <recommendedName>
        <fullName evidence="12">2-dehydro-3-deoxygluconokinase</fullName>
        <ecNumber evidence="11">2.7.1.45</ecNumber>
    </recommendedName>
    <alternativeName>
        <fullName evidence="13">2-keto-3-deoxygluconokinase</fullName>
    </alternativeName>
    <alternativeName>
        <fullName evidence="14">3-deoxy-2-oxo-D-gluconate kinase</fullName>
    </alternativeName>
    <alternativeName>
        <fullName evidence="8">KDG kinase</fullName>
    </alternativeName>
</protein>
<comment type="similarity">
    <text evidence="1">Belongs to the carbohydrate kinase PfkB family.</text>
</comment>
<evidence type="ECO:0000313" key="16">
    <source>
        <dbReference type="EMBL" id="TYL98219.1"/>
    </source>
</evidence>
<evidence type="ECO:0000256" key="1">
    <source>
        <dbReference type="ARBA" id="ARBA00010688"/>
    </source>
</evidence>
<dbReference type="CDD" id="cd01166">
    <property type="entry name" value="KdgK"/>
    <property type="match status" value="1"/>
</dbReference>
<keyword evidence="3" id="KW-0547">Nucleotide-binding</keyword>